<evidence type="ECO:0000256" key="1">
    <source>
        <dbReference type="ARBA" id="ARBA00004429"/>
    </source>
</evidence>
<evidence type="ECO:0000259" key="10">
    <source>
        <dbReference type="PROSITE" id="PS50928"/>
    </source>
</evidence>
<dbReference type="Pfam" id="PF00528">
    <property type="entry name" value="BPD_transp_1"/>
    <property type="match status" value="1"/>
</dbReference>
<keyword evidence="4" id="KW-1003">Cell membrane</keyword>
<evidence type="ECO:0000256" key="3">
    <source>
        <dbReference type="ARBA" id="ARBA00022448"/>
    </source>
</evidence>
<accession>A0A5J6MQQ6</accession>
<feature type="transmembrane region" description="Helical" evidence="9">
    <location>
        <begin position="20"/>
        <end position="43"/>
    </location>
</feature>
<gene>
    <name evidence="11" type="ORF">FRZ44_50490</name>
</gene>
<evidence type="ECO:0000256" key="6">
    <source>
        <dbReference type="ARBA" id="ARBA00022970"/>
    </source>
</evidence>
<evidence type="ECO:0000256" key="7">
    <source>
        <dbReference type="ARBA" id="ARBA00022989"/>
    </source>
</evidence>
<dbReference type="SUPFAM" id="SSF161098">
    <property type="entry name" value="MetI-like"/>
    <property type="match status" value="1"/>
</dbReference>
<evidence type="ECO:0000256" key="2">
    <source>
        <dbReference type="ARBA" id="ARBA00010072"/>
    </source>
</evidence>
<feature type="domain" description="ABC transmembrane type-1" evidence="10">
    <location>
        <begin position="19"/>
        <end position="207"/>
    </location>
</feature>
<evidence type="ECO:0000313" key="11">
    <source>
        <dbReference type="EMBL" id="QEX19734.1"/>
    </source>
</evidence>
<name>A0A5J6MQQ6_9PROT</name>
<dbReference type="CDD" id="cd06261">
    <property type="entry name" value="TM_PBP2"/>
    <property type="match status" value="1"/>
</dbReference>
<evidence type="ECO:0000256" key="9">
    <source>
        <dbReference type="RuleBase" id="RU363032"/>
    </source>
</evidence>
<dbReference type="PROSITE" id="PS50928">
    <property type="entry name" value="ABC_TM1"/>
    <property type="match status" value="1"/>
</dbReference>
<comment type="subcellular location">
    <subcellularLocation>
        <location evidence="1">Cell inner membrane</location>
        <topology evidence="1">Multi-pass membrane protein</topology>
    </subcellularLocation>
    <subcellularLocation>
        <location evidence="9">Cell membrane</location>
        <topology evidence="9">Multi-pass membrane protein</topology>
    </subcellularLocation>
</comment>
<dbReference type="AlphaFoldDB" id="A0A5J6MQQ6"/>
<dbReference type="OrthoDB" id="7341446at2"/>
<feature type="transmembrane region" description="Helical" evidence="9">
    <location>
        <begin position="177"/>
        <end position="199"/>
    </location>
</feature>
<dbReference type="NCBIfam" id="TIGR01726">
    <property type="entry name" value="HEQRo_perm_3TM"/>
    <property type="match status" value="1"/>
</dbReference>
<organism evidence="11 12">
    <name type="scientific">Hypericibacter terrae</name>
    <dbReference type="NCBI Taxonomy" id="2602015"/>
    <lineage>
        <taxon>Bacteria</taxon>
        <taxon>Pseudomonadati</taxon>
        <taxon>Pseudomonadota</taxon>
        <taxon>Alphaproteobacteria</taxon>
        <taxon>Rhodospirillales</taxon>
        <taxon>Dongiaceae</taxon>
        <taxon>Hypericibacter</taxon>
    </lineage>
</organism>
<evidence type="ECO:0000313" key="12">
    <source>
        <dbReference type="Proteomes" id="UP000326202"/>
    </source>
</evidence>
<proteinExistence type="inferred from homology"/>
<protein>
    <submittedName>
        <fullName evidence="11">Amino acid ABC transporter</fullName>
    </submittedName>
</protein>
<keyword evidence="5 9" id="KW-0812">Transmembrane</keyword>
<dbReference type="InterPro" id="IPR043429">
    <property type="entry name" value="ArtM/GltK/GlnP/TcyL/YhdX-like"/>
</dbReference>
<evidence type="ECO:0000256" key="5">
    <source>
        <dbReference type="ARBA" id="ARBA00022692"/>
    </source>
</evidence>
<dbReference type="InterPro" id="IPR000515">
    <property type="entry name" value="MetI-like"/>
</dbReference>
<sequence length="220" mass="23537">MTLDLDLILHSIPAALRGAGITVMMWIGGGLVAFAIGFLVALARRYGGGWVRWGLAGPVEVLRGTPFLIQLFLLYYGGPFIGLRLEPYEAGFLGTAIYGAAYFSEIIRAGLEAVPRGHVEAATVLGLTRTQTVARILVPEMTLLILPSSINMMIILLKETAVLSIITVPELTLVVTAIGSAHFAFVEALLLLALIYWGIVEAASALGRGLEAGLARYRMV</sequence>
<dbReference type="GO" id="GO:0006865">
    <property type="term" value="P:amino acid transport"/>
    <property type="evidence" value="ECO:0007669"/>
    <property type="project" value="UniProtKB-KW"/>
</dbReference>
<keyword evidence="7 9" id="KW-1133">Transmembrane helix</keyword>
<keyword evidence="3 9" id="KW-0813">Transport</keyword>
<dbReference type="InterPro" id="IPR010065">
    <property type="entry name" value="AA_ABC_transptr_permease_3TM"/>
</dbReference>
<comment type="similarity">
    <text evidence="2">Belongs to the binding-protein-dependent transport system permease family. HisMQ subfamily.</text>
</comment>
<dbReference type="GO" id="GO:0043190">
    <property type="term" value="C:ATP-binding cassette (ABC) transporter complex"/>
    <property type="evidence" value="ECO:0007669"/>
    <property type="project" value="InterPro"/>
</dbReference>
<keyword evidence="12" id="KW-1185">Reference proteome</keyword>
<dbReference type="GO" id="GO:0022857">
    <property type="term" value="F:transmembrane transporter activity"/>
    <property type="evidence" value="ECO:0007669"/>
    <property type="project" value="InterPro"/>
</dbReference>
<dbReference type="Proteomes" id="UP000326202">
    <property type="component" value="Chromosome"/>
</dbReference>
<dbReference type="Gene3D" id="1.10.3720.10">
    <property type="entry name" value="MetI-like"/>
    <property type="match status" value="1"/>
</dbReference>
<dbReference type="PANTHER" id="PTHR30614:SF0">
    <property type="entry name" value="L-CYSTINE TRANSPORT SYSTEM PERMEASE PROTEIN TCYL"/>
    <property type="match status" value="1"/>
</dbReference>
<reference evidence="11 12" key="1">
    <citation type="submission" date="2019-08" db="EMBL/GenBank/DDBJ databases">
        <title>Hyperibacter terrae gen. nov., sp. nov. and Hyperibacter viscosus sp. nov., two new members in the family Rhodospirillaceae isolated from the rhizosphere of Hypericum perforatum.</title>
        <authorList>
            <person name="Noviana Z."/>
        </authorList>
    </citation>
    <scope>NUCLEOTIDE SEQUENCE [LARGE SCALE GENOMIC DNA]</scope>
    <source>
        <strain evidence="11 12">R5913</strain>
    </source>
</reference>
<keyword evidence="8 9" id="KW-0472">Membrane</keyword>
<dbReference type="EMBL" id="CP042906">
    <property type="protein sequence ID" value="QEX19734.1"/>
    <property type="molecule type" value="Genomic_DNA"/>
</dbReference>
<dbReference type="PANTHER" id="PTHR30614">
    <property type="entry name" value="MEMBRANE COMPONENT OF AMINO ACID ABC TRANSPORTER"/>
    <property type="match status" value="1"/>
</dbReference>
<dbReference type="KEGG" id="htq:FRZ44_50490"/>
<evidence type="ECO:0000256" key="4">
    <source>
        <dbReference type="ARBA" id="ARBA00022475"/>
    </source>
</evidence>
<dbReference type="RefSeq" id="WP_151179773.1">
    <property type="nucleotide sequence ID" value="NZ_CP042906.1"/>
</dbReference>
<evidence type="ECO:0000256" key="8">
    <source>
        <dbReference type="ARBA" id="ARBA00023136"/>
    </source>
</evidence>
<dbReference type="InterPro" id="IPR035906">
    <property type="entry name" value="MetI-like_sf"/>
</dbReference>
<keyword evidence="6" id="KW-0029">Amino-acid transport</keyword>